<dbReference type="OrthoDB" id="2473397at2"/>
<keyword evidence="2" id="KW-0396">Initiation factor</keyword>
<dbReference type="InterPro" id="IPR007730">
    <property type="entry name" value="SPOR-like_dom"/>
</dbReference>
<dbReference type="RefSeq" id="WP_062619873.1">
    <property type="nucleotide sequence ID" value="NZ_JRWG01000002.1"/>
</dbReference>
<comment type="caution">
    <text evidence="2">The sequence shown here is derived from an EMBL/GenBank/DDBJ whole genome shotgun (WGS) entry which is preliminary data.</text>
</comment>
<dbReference type="Pfam" id="PF05036">
    <property type="entry name" value="SPOR"/>
    <property type="match status" value="1"/>
</dbReference>
<keyword evidence="3" id="KW-1185">Reference proteome</keyword>
<keyword evidence="2" id="KW-0648">Protein biosynthesis</keyword>
<dbReference type="AlphaFoldDB" id="A0A137RJP5"/>
<dbReference type="EMBL" id="JRWG01000002">
    <property type="protein sequence ID" value="KXO00400.1"/>
    <property type="molecule type" value="Genomic_DNA"/>
</dbReference>
<feature type="domain" description="SPOR" evidence="1">
    <location>
        <begin position="56"/>
        <end position="125"/>
    </location>
</feature>
<sequence>MNLQTYSKIIIASILMSFYCGKSFGQSASLNINTDPKITQLLELKKDLEKENKLSDGYTIQLYYGELDKANQILRKYRGSYGNWPASIEYETPNYKVWAGNFASRIEAERALIAIQKSFSSAFILKPERRK</sequence>
<dbReference type="GO" id="GO:0042834">
    <property type="term" value="F:peptidoglycan binding"/>
    <property type="evidence" value="ECO:0007669"/>
    <property type="project" value="InterPro"/>
</dbReference>
<proteinExistence type="predicted"/>
<accession>A0A137RJP5</accession>
<reference evidence="3" key="1">
    <citation type="submission" date="2014-10" db="EMBL/GenBank/DDBJ databases">
        <title>Genome sequencing of Vitellibacter sp. D-24.</title>
        <authorList>
            <person name="Thevarajoo S."/>
            <person name="Selvaratnam C."/>
            <person name="Goh K.M."/>
            <person name="Chong C.S."/>
        </authorList>
    </citation>
    <scope>NUCLEOTIDE SEQUENCE [LARGE SCALE GENOMIC DNA]</scope>
    <source>
        <strain evidence="3">D-24</strain>
    </source>
</reference>
<dbReference type="Proteomes" id="UP000070138">
    <property type="component" value="Unassembled WGS sequence"/>
</dbReference>
<dbReference type="GO" id="GO:0003743">
    <property type="term" value="F:translation initiation factor activity"/>
    <property type="evidence" value="ECO:0007669"/>
    <property type="project" value="UniProtKB-KW"/>
</dbReference>
<reference evidence="2 3" key="2">
    <citation type="journal article" date="2016" name="Int. J. Syst. Evol. Microbiol.">
        <title>Vitellibacter aquimaris sp. nov., a marine bacterium isolated from seawater.</title>
        <authorList>
            <person name="Thevarajoo S."/>
            <person name="Selvaratnam C."/>
            <person name="Goh K.M."/>
            <person name="Hong K.W."/>
            <person name="Chan X.Y."/>
            <person name="Chan K.G."/>
            <person name="Chong C.S."/>
        </authorList>
    </citation>
    <scope>NUCLEOTIDE SEQUENCE [LARGE SCALE GENOMIC DNA]</scope>
    <source>
        <strain evidence="2 3">D-24</strain>
    </source>
</reference>
<dbReference type="InterPro" id="IPR036680">
    <property type="entry name" value="SPOR-like_sf"/>
</dbReference>
<dbReference type="Gene3D" id="3.30.70.1070">
    <property type="entry name" value="Sporulation related repeat"/>
    <property type="match status" value="1"/>
</dbReference>
<evidence type="ECO:0000313" key="3">
    <source>
        <dbReference type="Proteomes" id="UP000070138"/>
    </source>
</evidence>
<name>A0A137RJP5_9FLAO</name>
<gene>
    <name evidence="2" type="ORF">LS48_02995</name>
</gene>
<evidence type="ECO:0000259" key="1">
    <source>
        <dbReference type="Pfam" id="PF05036"/>
    </source>
</evidence>
<evidence type="ECO:0000313" key="2">
    <source>
        <dbReference type="EMBL" id="KXO00400.1"/>
    </source>
</evidence>
<protein>
    <submittedName>
        <fullName evidence="2">Translation initiation factor IF-2</fullName>
    </submittedName>
</protein>
<dbReference type="STRING" id="1548749.LS48_02995"/>
<organism evidence="2 3">
    <name type="scientific">Aequorivita aquimaris</name>
    <dbReference type="NCBI Taxonomy" id="1548749"/>
    <lineage>
        <taxon>Bacteria</taxon>
        <taxon>Pseudomonadati</taxon>
        <taxon>Bacteroidota</taxon>
        <taxon>Flavobacteriia</taxon>
        <taxon>Flavobacteriales</taxon>
        <taxon>Flavobacteriaceae</taxon>
        <taxon>Aequorivita</taxon>
    </lineage>
</organism>